<gene>
    <name evidence="2" type="ORF">CCO02nite_11170</name>
</gene>
<evidence type="ECO:0000313" key="3">
    <source>
        <dbReference type="Proteomes" id="UP000321720"/>
    </source>
</evidence>
<accession>A0A511J9M7</accession>
<name>A0A511J9M7_9CELL</name>
<dbReference type="RefSeq" id="WP_146842157.1">
    <property type="nucleotide sequence ID" value="NZ_BJWG01000004.1"/>
</dbReference>
<proteinExistence type="predicted"/>
<feature type="region of interest" description="Disordered" evidence="1">
    <location>
        <begin position="1"/>
        <end position="48"/>
    </location>
</feature>
<keyword evidence="3" id="KW-1185">Reference proteome</keyword>
<dbReference type="OrthoDB" id="3812886at2"/>
<comment type="caution">
    <text evidence="2">The sequence shown here is derived from an EMBL/GenBank/DDBJ whole genome shotgun (WGS) entry which is preliminary data.</text>
</comment>
<evidence type="ECO:0000256" key="1">
    <source>
        <dbReference type="SAM" id="MobiDB-lite"/>
    </source>
</evidence>
<sequence length="328" mass="34167">MGLFSRRTRSDEPASRPGGSGSSAPASGSAPGDATAWAPGGSTEAKLPPLTSSDAHWLRAHAVAAFARAGFVDPVAGDDHVRTAEGIYGLANLARVLPSYERSDWSALVDEHVHNLATARERTLPSSVDEVADQLVARVLSVLDLPHDDPAAGPRLGPDLVVRAAIDYPETIALLWDGAALGGWAVTGAPALAGLRRLPAPAYRHEEHDVHVFLADDFFGASRVLLLDDLLASVGAPAPTHGVLVAVPDRTCLLVHVPRDSTVVAAVQLMIGIARSRQSEPGPLSPHVYFRAQPGAELTPITRDTGSGVHVVVDGPFAEAMAALGLIG</sequence>
<evidence type="ECO:0000313" key="2">
    <source>
        <dbReference type="EMBL" id="GEL94459.1"/>
    </source>
</evidence>
<dbReference type="AlphaFoldDB" id="A0A511J9M7"/>
<reference evidence="2 3" key="1">
    <citation type="submission" date="2019-07" db="EMBL/GenBank/DDBJ databases">
        <title>Whole genome shotgun sequence of Cellulomonas composti NBRC 100758.</title>
        <authorList>
            <person name="Hosoyama A."/>
            <person name="Uohara A."/>
            <person name="Ohji S."/>
            <person name="Ichikawa N."/>
        </authorList>
    </citation>
    <scope>NUCLEOTIDE SEQUENCE [LARGE SCALE GENOMIC DNA]</scope>
    <source>
        <strain evidence="2 3">NBRC 100758</strain>
    </source>
</reference>
<dbReference type="EMBL" id="BJWG01000004">
    <property type="protein sequence ID" value="GEL94459.1"/>
    <property type="molecule type" value="Genomic_DNA"/>
</dbReference>
<organism evidence="2 3">
    <name type="scientific">Cellulomonas composti</name>
    <dbReference type="NCBI Taxonomy" id="266130"/>
    <lineage>
        <taxon>Bacteria</taxon>
        <taxon>Bacillati</taxon>
        <taxon>Actinomycetota</taxon>
        <taxon>Actinomycetes</taxon>
        <taxon>Micrococcales</taxon>
        <taxon>Cellulomonadaceae</taxon>
        <taxon>Cellulomonas</taxon>
    </lineage>
</organism>
<feature type="compositionally biased region" description="Low complexity" evidence="1">
    <location>
        <begin position="22"/>
        <end position="32"/>
    </location>
</feature>
<protein>
    <submittedName>
        <fullName evidence="2">Uncharacterized protein</fullName>
    </submittedName>
</protein>
<dbReference type="Proteomes" id="UP000321720">
    <property type="component" value="Unassembled WGS sequence"/>
</dbReference>